<dbReference type="PANTHER" id="PTHR39173">
    <property type="entry name" value="ACETYLTRANSFERASE"/>
    <property type="match status" value="1"/>
</dbReference>
<dbReference type="CDD" id="cd04301">
    <property type="entry name" value="NAT_SF"/>
    <property type="match status" value="1"/>
</dbReference>
<dbReference type="KEGG" id="tpy:CQ11_05440"/>
<name>A0A3Q9GFM0_9ACTO</name>
<sequence length="167" mass="18853">MLTLRPPQLEDEQEVTRLAALQEIDHFAHLAGGKPYSEMLQIWQREARGITDPGRVQADILLAVVDDEIVGTLSVRHVLNDYLFEFGGHIGYWVAPVHRRKGYASRMLRAGLERLKEVGVDRALLTCVTTNIPSIRVIEGAGGVLDDVRESPNHEAIRRYWIDCTQI</sequence>
<dbReference type="RefSeq" id="WP_025296351.1">
    <property type="nucleotide sequence ID" value="NZ_CP007519.1"/>
</dbReference>
<evidence type="ECO:0000313" key="1">
    <source>
        <dbReference type="EMBL" id="AZR06709.1"/>
    </source>
</evidence>
<dbReference type="EMBL" id="CP033905">
    <property type="protein sequence ID" value="AZR06709.1"/>
    <property type="molecule type" value="Genomic_DNA"/>
</dbReference>
<dbReference type="InterPro" id="IPR016181">
    <property type="entry name" value="Acyl_CoA_acyltransferase"/>
</dbReference>
<dbReference type="Pfam" id="PF13302">
    <property type="entry name" value="Acetyltransf_3"/>
    <property type="match status" value="1"/>
</dbReference>
<dbReference type="InterPro" id="IPR000182">
    <property type="entry name" value="GNAT_dom"/>
</dbReference>
<keyword evidence="1" id="KW-0808">Transferase</keyword>
<dbReference type="Gene3D" id="3.40.630.30">
    <property type="match status" value="1"/>
</dbReference>
<accession>A0A3Q9GFM0</accession>
<organism evidence="1 2">
    <name type="scientific">Trueperella pyogenes</name>
    <dbReference type="NCBI Taxonomy" id="1661"/>
    <lineage>
        <taxon>Bacteria</taxon>
        <taxon>Bacillati</taxon>
        <taxon>Actinomycetota</taxon>
        <taxon>Actinomycetes</taxon>
        <taxon>Actinomycetales</taxon>
        <taxon>Actinomycetaceae</taxon>
        <taxon>Trueperella</taxon>
    </lineage>
</organism>
<dbReference type="SUPFAM" id="SSF55729">
    <property type="entry name" value="Acyl-CoA N-acyltransferases (Nat)"/>
    <property type="match status" value="1"/>
</dbReference>
<dbReference type="PROSITE" id="PS51186">
    <property type="entry name" value="GNAT"/>
    <property type="match status" value="1"/>
</dbReference>
<dbReference type="AlphaFoldDB" id="A0A3Q9GFM0"/>
<evidence type="ECO:0000313" key="2">
    <source>
        <dbReference type="Proteomes" id="UP000275951"/>
    </source>
</evidence>
<gene>
    <name evidence="1" type="ORF">EBQ10_04960</name>
</gene>
<dbReference type="GO" id="GO:0016747">
    <property type="term" value="F:acyltransferase activity, transferring groups other than amino-acyl groups"/>
    <property type="evidence" value="ECO:0007669"/>
    <property type="project" value="InterPro"/>
</dbReference>
<proteinExistence type="predicted"/>
<protein>
    <submittedName>
        <fullName evidence="1">GNAT family N-acetyltransferase</fullName>
    </submittedName>
</protein>
<reference evidence="1 2" key="1">
    <citation type="submission" date="2018-11" db="EMBL/GenBank/DDBJ databases">
        <title>Multidrug-resistant genes are associated with an 42-kb island TGI1 carrying a complex class 1 integron in a Trueperella pyogenes.</title>
        <authorList>
            <person name="Dong W."/>
        </authorList>
    </citation>
    <scope>NUCLEOTIDE SEQUENCE [LARGE SCALE GENOMIC DNA]</scope>
    <source>
        <strain evidence="1 2">TP4</strain>
    </source>
</reference>
<dbReference type="PANTHER" id="PTHR39173:SF1">
    <property type="entry name" value="ACETYLTRANSFERASE"/>
    <property type="match status" value="1"/>
</dbReference>
<dbReference type="Proteomes" id="UP000275951">
    <property type="component" value="Chromosome"/>
</dbReference>